<comment type="subcellular location">
    <subcellularLocation>
        <location evidence="7">Cell membrane</location>
        <topology evidence="7">Peripheral membrane protein</topology>
    </subcellularLocation>
    <subcellularLocation>
        <location evidence="1">Membrane</location>
    </subcellularLocation>
</comment>
<proteinExistence type="inferred from homology"/>
<reference evidence="8 10" key="1">
    <citation type="submission" date="2014-10" db="EMBL/GenBank/DDBJ databases">
        <title>Draft genome of phytase producing Bacillus ginsengihumi strain M2.11.</title>
        <authorList>
            <person name="Toymentseva A."/>
            <person name="Boulygina E.A."/>
            <person name="Kazakov S.V."/>
            <person name="Kayumov I."/>
            <person name="Suleimanova A.D."/>
            <person name="Mardanova A.M."/>
            <person name="Maria S.N."/>
            <person name="Sergey M.Y."/>
            <person name="Sharipova M.R."/>
        </authorList>
    </citation>
    <scope>NUCLEOTIDE SEQUENCE [LARGE SCALE GENOMIC DNA]</scope>
    <source>
        <strain evidence="8 10">M2.11</strain>
    </source>
</reference>
<dbReference type="InterPro" id="IPR026015">
    <property type="entry name" value="ATP_synth_OSCP/delta_N_sf"/>
</dbReference>
<keyword evidence="7" id="KW-1003">Cell membrane</keyword>
<evidence type="ECO:0000256" key="2">
    <source>
        <dbReference type="ARBA" id="ARBA00022448"/>
    </source>
</evidence>
<dbReference type="OrthoDB" id="9802471at2"/>
<dbReference type="Proteomes" id="UP000030588">
    <property type="component" value="Unassembled WGS sequence"/>
</dbReference>
<dbReference type="InterPro" id="IPR000711">
    <property type="entry name" value="ATPase_OSCP/dsu"/>
</dbReference>
<dbReference type="PRINTS" id="PR00125">
    <property type="entry name" value="ATPASEDELTA"/>
</dbReference>
<dbReference type="GO" id="GO:0045259">
    <property type="term" value="C:proton-transporting ATP synthase complex"/>
    <property type="evidence" value="ECO:0007669"/>
    <property type="project" value="UniProtKB-KW"/>
</dbReference>
<evidence type="ECO:0000313" key="9">
    <source>
        <dbReference type="EMBL" id="NEY18386.1"/>
    </source>
</evidence>
<comment type="function">
    <text evidence="7">This protein is part of the stalk that links CF(0) to CF(1). It either transmits conformational changes from CF(0) to CF(1) or is implicated in proton conduction.</text>
</comment>
<keyword evidence="2 7" id="KW-0813">Transport</keyword>
<keyword evidence="11" id="KW-1185">Reference proteome</keyword>
<dbReference type="GO" id="GO:0005886">
    <property type="term" value="C:plasma membrane"/>
    <property type="evidence" value="ECO:0007669"/>
    <property type="project" value="UniProtKB-SubCell"/>
</dbReference>
<dbReference type="NCBIfam" id="NF004403">
    <property type="entry name" value="PRK05758.2-4"/>
    <property type="match status" value="1"/>
</dbReference>
<keyword evidence="6 7" id="KW-0066">ATP synthesis</keyword>
<dbReference type="RefSeq" id="WP_035352655.1">
    <property type="nucleotide sequence ID" value="NZ_JAAIWK010000001.1"/>
</dbReference>
<dbReference type="AlphaFoldDB" id="A0A0A6VGH9"/>
<dbReference type="HAMAP" id="MF_01416">
    <property type="entry name" value="ATP_synth_delta_bact"/>
    <property type="match status" value="1"/>
</dbReference>
<accession>A0A0A6VGH9</accession>
<dbReference type="GO" id="GO:0046933">
    <property type="term" value="F:proton-transporting ATP synthase activity, rotational mechanism"/>
    <property type="evidence" value="ECO:0007669"/>
    <property type="project" value="UniProtKB-UniRule"/>
</dbReference>
<dbReference type="SUPFAM" id="SSF47928">
    <property type="entry name" value="N-terminal domain of the delta subunit of the F1F0-ATP synthase"/>
    <property type="match status" value="1"/>
</dbReference>
<reference evidence="9 11" key="2">
    <citation type="submission" date="2020-02" db="EMBL/GenBank/DDBJ databases">
        <authorList>
            <person name="Feng H."/>
        </authorList>
    </citation>
    <scope>NUCLEOTIDE SEQUENCE [LARGE SCALE GENOMIC DNA]</scope>
    <source>
        <strain evidence="9 11">Gsoil 114</strain>
    </source>
</reference>
<reference evidence="9 11" key="3">
    <citation type="submission" date="2020-03" db="EMBL/GenBank/DDBJ databases">
        <title>Bacillus aquiflavi sp. nov., isolated from yellow water of strong flavor Chinese baijiu in Yibin region of China.</title>
        <authorList>
            <person name="Xie J."/>
        </authorList>
    </citation>
    <scope>NUCLEOTIDE SEQUENCE [LARGE SCALE GENOMIC DNA]</scope>
    <source>
        <strain evidence="9 11">Gsoil 114</strain>
    </source>
</reference>
<evidence type="ECO:0000256" key="1">
    <source>
        <dbReference type="ARBA" id="ARBA00004370"/>
    </source>
</evidence>
<evidence type="ECO:0000313" key="11">
    <source>
        <dbReference type="Proteomes" id="UP000476934"/>
    </source>
</evidence>
<dbReference type="Pfam" id="PF00213">
    <property type="entry name" value="OSCP"/>
    <property type="match status" value="1"/>
</dbReference>
<protein>
    <recommendedName>
        <fullName evidence="7">ATP synthase subunit delta</fullName>
    </recommendedName>
    <alternativeName>
        <fullName evidence="7">ATP synthase F(1) sector subunit delta</fullName>
    </alternativeName>
    <alternativeName>
        <fullName evidence="7">F-type ATPase subunit delta</fullName>
        <shortName evidence="7">F-ATPase subunit delta</shortName>
    </alternativeName>
</protein>
<dbReference type="Proteomes" id="UP000476934">
    <property type="component" value="Unassembled WGS sequence"/>
</dbReference>
<comment type="caution">
    <text evidence="8">The sequence shown here is derived from an EMBL/GenBank/DDBJ whole genome shotgun (WGS) entry which is preliminary data.</text>
</comment>
<dbReference type="STRING" id="363870.NG54_01080"/>
<dbReference type="PANTHER" id="PTHR11910">
    <property type="entry name" value="ATP SYNTHASE DELTA CHAIN"/>
    <property type="match status" value="1"/>
</dbReference>
<organism evidence="8 10">
    <name type="scientific">Heyndrickxia ginsengihumi</name>
    <dbReference type="NCBI Taxonomy" id="363870"/>
    <lineage>
        <taxon>Bacteria</taxon>
        <taxon>Bacillati</taxon>
        <taxon>Bacillota</taxon>
        <taxon>Bacilli</taxon>
        <taxon>Bacillales</taxon>
        <taxon>Bacillaceae</taxon>
        <taxon>Heyndrickxia</taxon>
    </lineage>
</organism>
<keyword evidence="7" id="KW-0139">CF(1)</keyword>
<dbReference type="EMBL" id="JAAIWK010000001">
    <property type="protein sequence ID" value="NEY18386.1"/>
    <property type="molecule type" value="Genomic_DNA"/>
</dbReference>
<evidence type="ECO:0000256" key="4">
    <source>
        <dbReference type="ARBA" id="ARBA00023065"/>
    </source>
</evidence>
<dbReference type="NCBIfam" id="TIGR01145">
    <property type="entry name" value="ATP_synt_delta"/>
    <property type="match status" value="1"/>
</dbReference>
<evidence type="ECO:0000256" key="3">
    <source>
        <dbReference type="ARBA" id="ARBA00022781"/>
    </source>
</evidence>
<comment type="function">
    <text evidence="7">F(1)F(0) ATP synthase produces ATP from ADP in the presence of a proton or sodium gradient. F-type ATPases consist of two structural domains, F(1) containing the extramembraneous catalytic core and F(0) containing the membrane proton channel, linked together by a central stalk and a peripheral stalk. During catalysis, ATP synthesis in the catalytic domain of F(1) is coupled via a rotary mechanism of the central stalk subunits to proton translocation.</text>
</comment>
<evidence type="ECO:0000256" key="5">
    <source>
        <dbReference type="ARBA" id="ARBA00023136"/>
    </source>
</evidence>
<evidence type="ECO:0000256" key="7">
    <source>
        <dbReference type="HAMAP-Rule" id="MF_01416"/>
    </source>
</evidence>
<sequence>MSYEAIEKRYALALFELAKEHQQLDQIENELRVIKSVFENNDEFQKLLKSPKISRDQKQIMINEVLANVSTFTLNTISLLVDRHRDELIVSVCDAFIEQVHNERGIADATVFSVRPLTAEETESISNVFAKKVGKQSLNIVNVIDRDLLGGLKIKIKNSIFDSSLRGKLDRLERTLIS</sequence>
<dbReference type="Gene3D" id="1.10.520.20">
    <property type="entry name" value="N-terminal domain of the delta subunit of the F1F0-ATP synthase"/>
    <property type="match status" value="1"/>
</dbReference>
<gene>
    <name evidence="7" type="primary">atpH</name>
    <name evidence="9" type="ORF">G4D61_00195</name>
    <name evidence="8" type="ORF">NG54_01080</name>
</gene>
<dbReference type="EMBL" id="JRUN01000002">
    <property type="protein sequence ID" value="KHD86691.1"/>
    <property type="molecule type" value="Genomic_DNA"/>
</dbReference>
<evidence type="ECO:0000256" key="6">
    <source>
        <dbReference type="ARBA" id="ARBA00023310"/>
    </source>
</evidence>
<evidence type="ECO:0000313" key="10">
    <source>
        <dbReference type="Proteomes" id="UP000030588"/>
    </source>
</evidence>
<evidence type="ECO:0000313" key="8">
    <source>
        <dbReference type="EMBL" id="KHD86691.1"/>
    </source>
</evidence>
<keyword evidence="4 7" id="KW-0406">Ion transport</keyword>
<comment type="similarity">
    <text evidence="7">Belongs to the ATPase delta chain family.</text>
</comment>
<keyword evidence="3 7" id="KW-0375">Hydrogen ion transport</keyword>
<keyword evidence="5 7" id="KW-0472">Membrane</keyword>
<name>A0A0A6VGH9_9BACI</name>